<evidence type="ECO:0000256" key="1">
    <source>
        <dbReference type="ARBA" id="ARBA00005417"/>
    </source>
</evidence>
<comment type="caution">
    <text evidence="6">The sequence shown here is derived from an EMBL/GenBank/DDBJ whole genome shotgun (WGS) entry which is preliminary data.</text>
</comment>
<dbReference type="InterPro" id="IPR003439">
    <property type="entry name" value="ABC_transporter-like_ATP-bd"/>
</dbReference>
<feature type="domain" description="ABC transporter" evidence="5">
    <location>
        <begin position="3"/>
        <end position="236"/>
    </location>
</feature>
<dbReference type="EMBL" id="LNQE01001916">
    <property type="protein sequence ID" value="KUG02649.1"/>
    <property type="molecule type" value="Genomic_DNA"/>
</dbReference>
<keyword evidence="2" id="KW-0813">Transport</keyword>
<comment type="similarity">
    <text evidence="1">Belongs to the ABC transporter superfamily.</text>
</comment>
<dbReference type="GO" id="GO:0005524">
    <property type="term" value="F:ATP binding"/>
    <property type="evidence" value="ECO:0007669"/>
    <property type="project" value="UniProtKB-KW"/>
</dbReference>
<organism evidence="6">
    <name type="scientific">hydrocarbon metagenome</name>
    <dbReference type="NCBI Taxonomy" id="938273"/>
    <lineage>
        <taxon>unclassified sequences</taxon>
        <taxon>metagenomes</taxon>
        <taxon>ecological metagenomes</taxon>
    </lineage>
</organism>
<dbReference type="PANTHER" id="PTHR42734:SF6">
    <property type="entry name" value="MOLYBDATE IMPORT ATP-BINDING PROTEIN MOLC"/>
    <property type="match status" value="1"/>
</dbReference>
<dbReference type="PROSITE" id="PS00211">
    <property type="entry name" value="ABC_TRANSPORTER_1"/>
    <property type="match status" value="1"/>
</dbReference>
<dbReference type="AlphaFoldDB" id="A0A0W8E2F3"/>
<dbReference type="FunFam" id="3.40.50.300:FF:000134">
    <property type="entry name" value="Iron-enterobactin ABC transporter ATP-binding protein"/>
    <property type="match status" value="1"/>
</dbReference>
<evidence type="ECO:0000259" key="5">
    <source>
        <dbReference type="PROSITE" id="PS50893"/>
    </source>
</evidence>
<dbReference type="SUPFAM" id="SSF52540">
    <property type="entry name" value="P-loop containing nucleoside triphosphate hydrolases"/>
    <property type="match status" value="1"/>
</dbReference>
<keyword evidence="3" id="KW-0547">Nucleotide-binding</keyword>
<proteinExistence type="inferred from homology"/>
<name>A0A0W8E2F3_9ZZZZ</name>
<dbReference type="Gene3D" id="3.40.50.300">
    <property type="entry name" value="P-loop containing nucleotide triphosphate hydrolases"/>
    <property type="match status" value="1"/>
</dbReference>
<sequence>MIMSAKGLRFKYSSRSVLNGVDFSLRKGECAAVLGTNGAGKSTLLKCLNRILQPQTGCVYIEQNDISTLRRTELAQKVGYVAQQQESIRCTVFDAVLLGRKPYIKWDVSKKDLDITHRVIRLLELEDCSMRYLDELSGGELQKVVIARALTQEPDILLLDEPTSNLDLKNQLEVIQLIKKIVKIQGIAAVVTMHDLNLAIRFADRFVMLKNGRVFATGGLEVITEENIESVYSVPVSIQKHQNRPVVVPL</sequence>
<dbReference type="Pfam" id="PF00005">
    <property type="entry name" value="ABC_tran"/>
    <property type="match status" value="1"/>
</dbReference>
<keyword evidence="4" id="KW-0067">ATP-binding</keyword>
<reference evidence="6" key="1">
    <citation type="journal article" date="2015" name="Proc. Natl. Acad. Sci. U.S.A.">
        <title>Networks of energetic and metabolic interactions define dynamics in microbial communities.</title>
        <authorList>
            <person name="Embree M."/>
            <person name="Liu J.K."/>
            <person name="Al-Bassam M.M."/>
            <person name="Zengler K."/>
        </authorList>
    </citation>
    <scope>NUCLEOTIDE SEQUENCE</scope>
</reference>
<dbReference type="InterPro" id="IPR017871">
    <property type="entry name" value="ABC_transporter-like_CS"/>
</dbReference>
<protein>
    <submittedName>
        <fullName evidence="6">Abc-type cobalamin/fe3+-siderophores transport system, atpase component</fullName>
    </submittedName>
</protein>
<evidence type="ECO:0000313" key="6">
    <source>
        <dbReference type="EMBL" id="KUG02649.1"/>
    </source>
</evidence>
<dbReference type="InterPro" id="IPR003593">
    <property type="entry name" value="AAA+_ATPase"/>
</dbReference>
<evidence type="ECO:0000256" key="4">
    <source>
        <dbReference type="ARBA" id="ARBA00022840"/>
    </source>
</evidence>
<evidence type="ECO:0000256" key="2">
    <source>
        <dbReference type="ARBA" id="ARBA00022448"/>
    </source>
</evidence>
<dbReference type="CDD" id="cd03214">
    <property type="entry name" value="ABC_Iron-Siderophores_B12_Hemin"/>
    <property type="match status" value="1"/>
</dbReference>
<evidence type="ECO:0000256" key="3">
    <source>
        <dbReference type="ARBA" id="ARBA00022741"/>
    </source>
</evidence>
<gene>
    <name evidence="6" type="ORF">ASZ90_020017</name>
</gene>
<dbReference type="InterPro" id="IPR050153">
    <property type="entry name" value="Metal_Ion_Import_ABC"/>
</dbReference>
<dbReference type="GO" id="GO:0016887">
    <property type="term" value="F:ATP hydrolysis activity"/>
    <property type="evidence" value="ECO:0007669"/>
    <property type="project" value="InterPro"/>
</dbReference>
<accession>A0A0W8E2F3</accession>
<dbReference type="SMART" id="SM00382">
    <property type="entry name" value="AAA"/>
    <property type="match status" value="1"/>
</dbReference>
<dbReference type="PROSITE" id="PS50893">
    <property type="entry name" value="ABC_TRANSPORTER_2"/>
    <property type="match status" value="1"/>
</dbReference>
<dbReference type="InterPro" id="IPR027417">
    <property type="entry name" value="P-loop_NTPase"/>
</dbReference>
<dbReference type="PANTHER" id="PTHR42734">
    <property type="entry name" value="METAL TRANSPORT SYSTEM ATP-BINDING PROTEIN TM_0124-RELATED"/>
    <property type="match status" value="1"/>
</dbReference>